<evidence type="ECO:0000313" key="4">
    <source>
        <dbReference type="Proteomes" id="UP000006637"/>
    </source>
</evidence>
<evidence type="ECO:0000313" key="3">
    <source>
        <dbReference type="EMBL" id="ABG05549.1"/>
    </source>
</evidence>
<evidence type="ECO:0000259" key="2">
    <source>
        <dbReference type="PROSITE" id="PS50206"/>
    </source>
</evidence>
<dbReference type="SUPFAM" id="SSF52821">
    <property type="entry name" value="Rhodanese/Cell cycle control phosphatase"/>
    <property type="match status" value="1"/>
</dbReference>
<dbReference type="InterPro" id="IPR036873">
    <property type="entry name" value="Rhodanese-like_dom_sf"/>
</dbReference>
<dbReference type="HOGENOM" id="CLU_089574_6_1_11"/>
<dbReference type="PANTHER" id="PTHR44086:SF13">
    <property type="entry name" value="THIOSULFATE SULFURTRANSFERASE PSPE"/>
    <property type="match status" value="1"/>
</dbReference>
<accession>Q1ASS9</accession>
<protein>
    <submittedName>
        <fullName evidence="3">Rhodanese-like protein</fullName>
    </submittedName>
</protein>
<evidence type="ECO:0000256" key="1">
    <source>
        <dbReference type="SAM" id="MobiDB-lite"/>
    </source>
</evidence>
<name>Q1ASS9_RUBXD</name>
<organism evidence="3 4">
    <name type="scientific">Rubrobacter xylanophilus (strain DSM 9941 / JCM 11954 / NBRC 16129 / PRD-1)</name>
    <dbReference type="NCBI Taxonomy" id="266117"/>
    <lineage>
        <taxon>Bacteria</taxon>
        <taxon>Bacillati</taxon>
        <taxon>Actinomycetota</taxon>
        <taxon>Rubrobacteria</taxon>
        <taxon>Rubrobacterales</taxon>
        <taxon>Rubrobacteraceae</taxon>
        <taxon>Rubrobacter</taxon>
    </lineage>
</organism>
<gene>
    <name evidence="3" type="ordered locus">Rxyl_2632</name>
</gene>
<dbReference type="EMBL" id="CP000386">
    <property type="protein sequence ID" value="ABG05549.1"/>
    <property type="molecule type" value="Genomic_DNA"/>
</dbReference>
<dbReference type="OrthoDB" id="9800872at2"/>
<keyword evidence="4" id="KW-1185">Reference proteome</keyword>
<feature type="domain" description="Rhodanese" evidence="2">
    <location>
        <begin position="30"/>
        <end position="119"/>
    </location>
</feature>
<reference evidence="3 4" key="1">
    <citation type="submission" date="2006-06" db="EMBL/GenBank/DDBJ databases">
        <title>Complete sequence of Rubrobacter xylanophilus DSM 9941.</title>
        <authorList>
            <consortium name="US DOE Joint Genome Institute"/>
            <person name="Copeland A."/>
            <person name="Lucas S."/>
            <person name="Lapidus A."/>
            <person name="Barry K."/>
            <person name="Detter J.C."/>
            <person name="Glavina del Rio T."/>
            <person name="Hammon N."/>
            <person name="Israni S."/>
            <person name="Dalin E."/>
            <person name="Tice H."/>
            <person name="Pitluck S."/>
            <person name="Munk A.C."/>
            <person name="Brettin T."/>
            <person name="Bruce D."/>
            <person name="Han C."/>
            <person name="Tapia R."/>
            <person name="Gilna P."/>
            <person name="Schmutz J."/>
            <person name="Larimer F."/>
            <person name="Land M."/>
            <person name="Hauser L."/>
            <person name="Kyrpides N."/>
            <person name="Lykidis A."/>
            <person name="da Costa M.S."/>
            <person name="Rainey F.A."/>
            <person name="Empadinhas N."/>
            <person name="Jolivet E."/>
            <person name="Battista J.R."/>
            <person name="Richardson P."/>
        </authorList>
    </citation>
    <scope>NUCLEOTIDE SEQUENCE [LARGE SCALE GENOMIC DNA]</scope>
    <source>
        <strain evidence="4">DSM 9941 / NBRC 16129 / PRD-1</strain>
    </source>
</reference>
<dbReference type="SMART" id="SM00450">
    <property type="entry name" value="RHOD"/>
    <property type="match status" value="1"/>
</dbReference>
<dbReference type="Proteomes" id="UP000006637">
    <property type="component" value="Chromosome"/>
</dbReference>
<proteinExistence type="predicted"/>
<dbReference type="AlphaFoldDB" id="Q1ASS9"/>
<dbReference type="RefSeq" id="WP_011565558.1">
    <property type="nucleotide sequence ID" value="NC_008148.1"/>
</dbReference>
<dbReference type="GO" id="GO:0004792">
    <property type="term" value="F:thiosulfate-cyanide sulfurtransferase activity"/>
    <property type="evidence" value="ECO:0007669"/>
    <property type="project" value="TreeGrafter"/>
</dbReference>
<dbReference type="Pfam" id="PF00581">
    <property type="entry name" value="Rhodanese"/>
    <property type="match status" value="1"/>
</dbReference>
<dbReference type="PhylomeDB" id="Q1ASS9"/>
<dbReference type="InterPro" id="IPR001763">
    <property type="entry name" value="Rhodanese-like_dom"/>
</dbReference>
<dbReference type="PANTHER" id="PTHR44086">
    <property type="entry name" value="THIOSULFATE SULFURTRANSFERASE RDL2, MITOCHONDRIAL-RELATED"/>
    <property type="match status" value="1"/>
</dbReference>
<dbReference type="STRING" id="266117.Rxyl_2632"/>
<dbReference type="KEGG" id="rxy:Rxyl_2632"/>
<feature type="region of interest" description="Disordered" evidence="1">
    <location>
        <begin position="1"/>
        <end position="26"/>
    </location>
</feature>
<sequence length="119" mass="13015">MAKSYEDLVAEARRQTRQVSPEEVREALRSGEGITVVDVREPEEWGQGHIPGAKHIPRGVLEYRAASDLPDRGARIVVHCAAGGRGALAAKTLQEMGYTDVANMEGGLGAWRERGYELE</sequence>
<dbReference type="Gene3D" id="3.40.250.10">
    <property type="entry name" value="Rhodanese-like domain"/>
    <property type="match status" value="1"/>
</dbReference>
<dbReference type="PROSITE" id="PS50206">
    <property type="entry name" value="RHODANESE_3"/>
    <property type="match status" value="1"/>
</dbReference>
<dbReference type="eggNOG" id="COG0607">
    <property type="taxonomic scope" value="Bacteria"/>
</dbReference>